<keyword evidence="1" id="KW-0732">Signal</keyword>
<dbReference type="Proteomes" id="UP000306562">
    <property type="component" value="Chromosome"/>
</dbReference>
<proteinExistence type="predicted"/>
<evidence type="ECO:0000256" key="1">
    <source>
        <dbReference type="SAM" id="SignalP"/>
    </source>
</evidence>
<feature type="chain" id="PRO_5043971122" evidence="1">
    <location>
        <begin position="24"/>
        <end position="180"/>
    </location>
</feature>
<organism evidence="2 3">
    <name type="scientific">Pseudomonas synxantha</name>
    <dbReference type="NCBI Taxonomy" id="47883"/>
    <lineage>
        <taxon>Bacteria</taxon>
        <taxon>Pseudomonadati</taxon>
        <taxon>Pseudomonadota</taxon>
        <taxon>Gammaproteobacteria</taxon>
        <taxon>Pseudomonadales</taxon>
        <taxon>Pseudomonadaceae</taxon>
        <taxon>Pseudomonas</taxon>
    </lineage>
</organism>
<evidence type="ECO:0000313" key="2">
    <source>
        <dbReference type="EMBL" id="VTR04730.1"/>
    </source>
</evidence>
<protein>
    <submittedName>
        <fullName evidence="2">Uncharacterized protein</fullName>
    </submittedName>
</protein>
<sequence>MCKMISKLVLAAILCSTITIVNADPSFTKNESYNQSQVSADIQGFGNEVLDQIGKSKYIKFDQQGTEYAFSIVRMGSNDVKYTGNPNDIKGVVFLRVRAYKDGFELPSQISTYTPSKYNNAIKIVKMDRNDERPYEFDLAMDGDKKIYIINSPTSAKQLQQVDEIKKDIPLTERQKKFIW</sequence>
<accession>A0AAX3ID97</accession>
<evidence type="ECO:0000313" key="3">
    <source>
        <dbReference type="Proteomes" id="UP000306562"/>
    </source>
</evidence>
<reference evidence="2 3" key="1">
    <citation type="submission" date="2019-05" db="EMBL/GenBank/DDBJ databases">
        <authorList>
            <consortium name="Pathogen Informatics"/>
        </authorList>
    </citation>
    <scope>NUCLEOTIDE SEQUENCE [LARGE SCALE GENOMIC DNA]</scope>
    <source>
        <strain evidence="2 3">NCTC10696</strain>
    </source>
</reference>
<gene>
    <name evidence="2" type="ORF">NCTC10696_05159</name>
</gene>
<dbReference type="EMBL" id="LR590482">
    <property type="protein sequence ID" value="VTR04730.1"/>
    <property type="molecule type" value="Genomic_DNA"/>
</dbReference>
<name>A0AAX3ID97_9PSED</name>
<dbReference type="AlphaFoldDB" id="A0AAX3ID97"/>
<dbReference type="RefSeq" id="WP_231988988.1">
    <property type="nucleotide sequence ID" value="NZ_CBCSGQ010000006.1"/>
</dbReference>
<feature type="signal peptide" evidence="1">
    <location>
        <begin position="1"/>
        <end position="23"/>
    </location>
</feature>